<feature type="transmembrane region" description="Helical" evidence="17">
    <location>
        <begin position="585"/>
        <end position="606"/>
    </location>
</feature>
<gene>
    <name evidence="21" type="primary">tlr1</name>
</gene>
<evidence type="ECO:0000256" key="13">
    <source>
        <dbReference type="ARBA" id="ARBA00023180"/>
    </source>
</evidence>
<dbReference type="SUPFAM" id="SSF52058">
    <property type="entry name" value="L domain-like"/>
    <property type="match status" value="1"/>
</dbReference>
<dbReference type="GO" id="GO:0005886">
    <property type="term" value="C:plasma membrane"/>
    <property type="evidence" value="ECO:0007669"/>
    <property type="project" value="TreeGrafter"/>
</dbReference>
<evidence type="ECO:0000313" key="21">
    <source>
        <dbReference type="RefSeq" id="XP_012676023.2"/>
    </source>
</evidence>
<dbReference type="AlphaFoldDB" id="A0A6P3VNS5"/>
<dbReference type="RefSeq" id="XP_012676023.2">
    <property type="nucleotide sequence ID" value="XM_012820569.3"/>
</dbReference>
<dbReference type="InterPro" id="IPR000157">
    <property type="entry name" value="TIR_dom"/>
</dbReference>
<evidence type="ECO:0000256" key="2">
    <source>
        <dbReference type="ARBA" id="ARBA00009634"/>
    </source>
</evidence>
<dbReference type="InterPro" id="IPR017241">
    <property type="entry name" value="Toll-like_receptor"/>
</dbReference>
<evidence type="ECO:0000256" key="11">
    <source>
        <dbReference type="ARBA" id="ARBA00023136"/>
    </source>
</evidence>
<evidence type="ECO:0000256" key="17">
    <source>
        <dbReference type="SAM" id="Phobius"/>
    </source>
</evidence>
<feature type="chain" id="PRO_5028040878" evidence="18">
    <location>
        <begin position="24"/>
        <end position="802"/>
    </location>
</feature>
<evidence type="ECO:0000259" key="19">
    <source>
        <dbReference type="PROSITE" id="PS50104"/>
    </source>
</evidence>
<reference evidence="21" key="1">
    <citation type="submission" date="2025-08" db="UniProtKB">
        <authorList>
            <consortium name="RefSeq"/>
        </authorList>
    </citation>
    <scope>IDENTIFICATION</scope>
</reference>
<dbReference type="GO" id="GO:0045087">
    <property type="term" value="P:innate immune response"/>
    <property type="evidence" value="ECO:0007669"/>
    <property type="project" value="UniProtKB-UniRule"/>
</dbReference>
<feature type="signal peptide" evidence="18">
    <location>
        <begin position="1"/>
        <end position="23"/>
    </location>
</feature>
<dbReference type="InterPro" id="IPR001611">
    <property type="entry name" value="Leu-rich_rpt"/>
</dbReference>
<keyword evidence="7" id="KW-0677">Repeat</keyword>
<dbReference type="CTD" id="7096"/>
<evidence type="ECO:0000256" key="12">
    <source>
        <dbReference type="ARBA" id="ARBA00023170"/>
    </source>
</evidence>
<feature type="domain" description="TIR" evidence="19">
    <location>
        <begin position="641"/>
        <end position="789"/>
    </location>
</feature>
<dbReference type="PIRSF" id="PIRSF037595">
    <property type="entry name" value="Toll-like_receptor"/>
    <property type="match status" value="1"/>
</dbReference>
<accession>A0A6P3VNS5</accession>
<organism evidence="20 21">
    <name type="scientific">Clupea harengus</name>
    <name type="common">Atlantic herring</name>
    <dbReference type="NCBI Taxonomy" id="7950"/>
    <lineage>
        <taxon>Eukaryota</taxon>
        <taxon>Metazoa</taxon>
        <taxon>Chordata</taxon>
        <taxon>Craniata</taxon>
        <taxon>Vertebrata</taxon>
        <taxon>Euteleostomi</taxon>
        <taxon>Actinopterygii</taxon>
        <taxon>Neopterygii</taxon>
        <taxon>Teleostei</taxon>
        <taxon>Clupei</taxon>
        <taxon>Clupeiformes</taxon>
        <taxon>Clupeoidei</taxon>
        <taxon>Clupeidae</taxon>
        <taxon>Clupea</taxon>
    </lineage>
</organism>
<evidence type="ECO:0000256" key="15">
    <source>
        <dbReference type="PIRNR" id="PIRNR037595"/>
    </source>
</evidence>
<dbReference type="SMR" id="A0A6P3VNS5"/>
<evidence type="ECO:0000313" key="20">
    <source>
        <dbReference type="Proteomes" id="UP000515152"/>
    </source>
</evidence>
<keyword evidence="16" id="KW-1015">Disulfide bond</keyword>
<dbReference type="KEGG" id="char:105894097"/>
<proteinExistence type="inferred from homology"/>
<dbReference type="Gene3D" id="3.40.50.10140">
    <property type="entry name" value="Toll/interleukin-1 receptor homology (TIR) domain"/>
    <property type="match status" value="1"/>
</dbReference>
<dbReference type="SMART" id="SM00369">
    <property type="entry name" value="LRR_TYP"/>
    <property type="match status" value="4"/>
</dbReference>
<evidence type="ECO:0000256" key="7">
    <source>
        <dbReference type="ARBA" id="ARBA00022737"/>
    </source>
</evidence>
<dbReference type="SMART" id="SM00255">
    <property type="entry name" value="TIR"/>
    <property type="match status" value="1"/>
</dbReference>
<evidence type="ECO:0000256" key="16">
    <source>
        <dbReference type="PIRSR" id="PIRSR037595-2"/>
    </source>
</evidence>
<dbReference type="OrthoDB" id="1081807at2759"/>
<dbReference type="GO" id="GO:0006954">
    <property type="term" value="P:inflammatory response"/>
    <property type="evidence" value="ECO:0007669"/>
    <property type="project" value="UniProtKB-UniRule"/>
</dbReference>
<keyword evidence="14 15" id="KW-0395">Inflammatory response</keyword>
<keyword evidence="8 15" id="KW-0391">Immunity</keyword>
<dbReference type="FunFam" id="3.80.10.10:FF:000046">
    <property type="entry name" value="Toll-like receptor 2"/>
    <property type="match status" value="1"/>
</dbReference>
<dbReference type="SUPFAM" id="SSF52200">
    <property type="entry name" value="Toll/Interleukin receptor TIR domain"/>
    <property type="match status" value="1"/>
</dbReference>
<keyword evidence="4" id="KW-0433">Leucine-rich repeat</keyword>
<evidence type="ECO:0000256" key="10">
    <source>
        <dbReference type="ARBA" id="ARBA00023027"/>
    </source>
</evidence>
<keyword evidence="10" id="KW-0520">NAD</keyword>
<comment type="subcellular location">
    <subcellularLocation>
        <location evidence="1">Membrane</location>
        <topology evidence="1">Single-pass type I membrane protein</topology>
    </subcellularLocation>
</comment>
<feature type="disulfide bond" evidence="16">
    <location>
        <begin position="422"/>
        <end position="445"/>
    </location>
</feature>
<evidence type="ECO:0000256" key="1">
    <source>
        <dbReference type="ARBA" id="ARBA00004479"/>
    </source>
</evidence>
<dbReference type="Proteomes" id="UP000515152">
    <property type="component" value="Chromosome 6"/>
</dbReference>
<dbReference type="GO" id="GO:0004888">
    <property type="term" value="F:transmembrane signaling receptor activity"/>
    <property type="evidence" value="ECO:0007669"/>
    <property type="project" value="InterPro"/>
</dbReference>
<dbReference type="PROSITE" id="PS51450">
    <property type="entry name" value="LRR"/>
    <property type="match status" value="3"/>
</dbReference>
<dbReference type="InterPro" id="IPR032675">
    <property type="entry name" value="LRR_dom_sf"/>
</dbReference>
<dbReference type="PANTHER" id="PTHR24365:SF422">
    <property type="entry name" value="TOLL-LIKE RECEPTOR 6"/>
    <property type="match status" value="1"/>
</dbReference>
<protein>
    <submittedName>
        <fullName evidence="21">Toll-like receptor 1</fullName>
    </submittedName>
</protein>
<keyword evidence="6 18" id="KW-0732">Signal</keyword>
<sequence>MGVMDSIIWVMPVLLGCLPCSLSSDMSTTIVYLSSQNLSSVPDWLSPSTEALDLSCNHIQALGEEDFHQTSRLWFLNLSYNAIERIDQEVFRSTQYLELLDLSHNKLHSLLDQRYLLMTPNLWYLDLSFNEFVNMTLGVEFSNLGKLEDLGLSAGVIQDEDFVNIQRLHLNSLTLYVSVGTSYEGGSLTNVDSKKIIISTKFDCDLAILEDALTSFSEVEIVGITGERLGRVASQRKTIRATHLDLASTTTTWKHFTSAINILLSSSVKHLSFTGLTFNNMEVGSKVSLLSNMESLSVRQAIVTVFIFSQQMLYDFIINTPVRNLTVAQSPIIHMTCPETRSPIHMLDLSDCALSEKVFSRGGGSESVIECDTLVSLEILLLKGNNLQDLQQLSSRVQLMDSLGYLDLSQNKLTYQGEQGDCVWSSNIVHLNLSSNSFDSSVFHCLPKTVIELDLQNNDITVMKTDILKLESLEILDLTNNRFHDIPDCTAFPNLQRLLVRGNSLQSPSLDFLRTCPKLQDLDASHNSFICTCSLRGFASVTGETMAAQIRLLHWPRSYHCSYPEAWKGTLLKDFSLPAISCSTGLLATTILVPAVALVIAVAVLCRQLDAPWYMGMICQWAHTKHRGRVNRDRPEDLQGVIFHAFVSYSQRNSEWVKGQLIPKLEGGDAGAARHGLRVCHHERDFTPGRPIVENILQCVEKSRRCIFVLSLDFVQSQWCHYELCFANHQRVARGFDSVMLILLEPLPLYLIPSKYYQLRNMMSRRTYLEWPQERAKQVLFWANLRAVLQANLPTEPPWRDG</sequence>
<evidence type="ECO:0000256" key="5">
    <source>
        <dbReference type="ARBA" id="ARBA00022692"/>
    </source>
</evidence>
<keyword evidence="9 17" id="KW-1133">Transmembrane helix</keyword>
<evidence type="ECO:0000256" key="14">
    <source>
        <dbReference type="ARBA" id="ARBA00023198"/>
    </source>
</evidence>
<dbReference type="Gene3D" id="3.80.10.10">
    <property type="entry name" value="Ribonuclease Inhibitor"/>
    <property type="match status" value="1"/>
</dbReference>
<dbReference type="PRINTS" id="PR00019">
    <property type="entry name" value="LEURICHRPT"/>
</dbReference>
<name>A0A6P3VNS5_CLUHA</name>
<evidence type="ECO:0000256" key="9">
    <source>
        <dbReference type="ARBA" id="ARBA00022989"/>
    </source>
</evidence>
<evidence type="ECO:0000256" key="3">
    <source>
        <dbReference type="ARBA" id="ARBA00022588"/>
    </source>
</evidence>
<dbReference type="GeneID" id="105894097"/>
<dbReference type="InterPro" id="IPR035897">
    <property type="entry name" value="Toll_tir_struct_dom_sf"/>
</dbReference>
<dbReference type="PROSITE" id="PS50104">
    <property type="entry name" value="TIR"/>
    <property type="match status" value="1"/>
</dbReference>
<dbReference type="Pfam" id="PF13855">
    <property type="entry name" value="LRR_8"/>
    <property type="match status" value="1"/>
</dbReference>
<keyword evidence="12 15" id="KW-0675">Receptor</keyword>
<keyword evidence="11 17" id="KW-0472">Membrane</keyword>
<dbReference type="PRINTS" id="PR01537">
    <property type="entry name" value="INTRLKN1R1F"/>
</dbReference>
<keyword evidence="5 17" id="KW-0812">Transmembrane</keyword>
<dbReference type="Pfam" id="PF01582">
    <property type="entry name" value="TIR"/>
    <property type="match status" value="1"/>
</dbReference>
<dbReference type="InterPro" id="IPR003591">
    <property type="entry name" value="Leu-rich_rpt_typical-subtyp"/>
</dbReference>
<dbReference type="GO" id="GO:0002224">
    <property type="term" value="P:toll-like receptor signaling pathway"/>
    <property type="evidence" value="ECO:0007669"/>
    <property type="project" value="InterPro"/>
</dbReference>
<keyword evidence="13" id="KW-0325">Glycoprotein</keyword>
<keyword evidence="20" id="KW-1185">Reference proteome</keyword>
<evidence type="ECO:0000256" key="6">
    <source>
        <dbReference type="ARBA" id="ARBA00022729"/>
    </source>
</evidence>
<keyword evidence="3 15" id="KW-0399">Innate immunity</keyword>
<dbReference type="FunFam" id="3.40.50.10140:FF:000001">
    <property type="entry name" value="Toll-like receptor 2"/>
    <property type="match status" value="1"/>
</dbReference>
<evidence type="ECO:0000256" key="18">
    <source>
        <dbReference type="SAM" id="SignalP"/>
    </source>
</evidence>
<comment type="similarity">
    <text evidence="2 15">Belongs to the Toll-like receptor family.</text>
</comment>
<evidence type="ECO:0000256" key="8">
    <source>
        <dbReference type="ARBA" id="ARBA00022859"/>
    </source>
</evidence>
<evidence type="ECO:0000256" key="4">
    <source>
        <dbReference type="ARBA" id="ARBA00022614"/>
    </source>
</evidence>
<dbReference type="PANTHER" id="PTHR24365">
    <property type="entry name" value="TOLL-LIKE RECEPTOR"/>
    <property type="match status" value="1"/>
</dbReference>